<reference evidence="2" key="1">
    <citation type="journal article" date="2011" name="Nat. Genet.">
        <title>The Arabidopsis lyrata genome sequence and the basis of rapid genome size change.</title>
        <authorList>
            <person name="Hu T.T."/>
            <person name="Pattyn P."/>
            <person name="Bakker E.G."/>
            <person name="Cao J."/>
            <person name="Cheng J.-F."/>
            <person name="Clark R.M."/>
            <person name="Fahlgren N."/>
            <person name="Fawcett J.A."/>
            <person name="Grimwood J."/>
            <person name="Gundlach H."/>
            <person name="Haberer G."/>
            <person name="Hollister J.D."/>
            <person name="Ossowski S."/>
            <person name="Ottilar R.P."/>
            <person name="Salamov A.A."/>
            <person name="Schneeberger K."/>
            <person name="Spannagl M."/>
            <person name="Wang X."/>
            <person name="Yang L."/>
            <person name="Nasrallah M.E."/>
            <person name="Bergelson J."/>
            <person name="Carrington J.C."/>
            <person name="Gaut B.S."/>
            <person name="Schmutz J."/>
            <person name="Mayer K.F.X."/>
            <person name="Van de Peer Y."/>
            <person name="Grigoriev I.V."/>
            <person name="Nordborg M."/>
            <person name="Weigel D."/>
            <person name="Guo Y.-L."/>
        </authorList>
    </citation>
    <scope>NUCLEOTIDE SEQUENCE [LARGE SCALE GENOMIC DNA]</scope>
    <source>
        <strain evidence="2">cv. MN47</strain>
    </source>
</reference>
<dbReference type="Gramene" id="Al_scaffold_0002_746">
    <property type="protein sequence ID" value="Al_scaffold_0002_746"/>
    <property type="gene ID" value="Al_scaffold_0002_746"/>
</dbReference>
<feature type="non-terminal residue" evidence="1">
    <location>
        <position position="1"/>
    </location>
</feature>
<keyword evidence="2" id="KW-1185">Reference proteome</keyword>
<dbReference type="GO" id="GO:0016020">
    <property type="term" value="C:membrane"/>
    <property type="evidence" value="ECO:0007669"/>
    <property type="project" value="InterPro"/>
</dbReference>
<dbReference type="Gene3D" id="1.20.1130.10">
    <property type="entry name" value="Photosystem I PsaA/PsaB"/>
    <property type="match status" value="1"/>
</dbReference>
<gene>
    <name evidence="1" type="ORF">ARALYDRAFT_675596</name>
</gene>
<protein>
    <submittedName>
        <fullName evidence="1">Predicted protein</fullName>
    </submittedName>
</protein>
<dbReference type="HOGENOM" id="CLU_2256910_0_0_1"/>
<proteinExistence type="predicted"/>
<dbReference type="Pfam" id="PF00223">
    <property type="entry name" value="PsaA_PsaB"/>
    <property type="match status" value="1"/>
</dbReference>
<dbReference type="InterPro" id="IPR001280">
    <property type="entry name" value="PSI_PsaA/B"/>
</dbReference>
<name>D7KYM2_ARALL</name>
<dbReference type="SUPFAM" id="SSF81558">
    <property type="entry name" value="Photosystem I subunits PsaA/PsaB"/>
    <property type="match status" value="1"/>
</dbReference>
<accession>D7KYM2</accession>
<organism evidence="2">
    <name type="scientific">Arabidopsis lyrata subsp. lyrata</name>
    <name type="common">Lyre-leaved rock-cress</name>
    <dbReference type="NCBI Taxonomy" id="81972"/>
    <lineage>
        <taxon>Eukaryota</taxon>
        <taxon>Viridiplantae</taxon>
        <taxon>Streptophyta</taxon>
        <taxon>Embryophyta</taxon>
        <taxon>Tracheophyta</taxon>
        <taxon>Spermatophyta</taxon>
        <taxon>Magnoliopsida</taxon>
        <taxon>eudicotyledons</taxon>
        <taxon>Gunneridae</taxon>
        <taxon>Pentapetalae</taxon>
        <taxon>rosids</taxon>
        <taxon>malvids</taxon>
        <taxon>Brassicales</taxon>
        <taxon>Brassicaceae</taxon>
        <taxon>Camelineae</taxon>
        <taxon>Arabidopsis</taxon>
    </lineage>
</organism>
<sequence>CFSFVERERFHRQSFRTKVVLTRRKRGLEFPCDGPGQGGTCDISIGYVEASESIDAKFRSVCNRLTLQYFRYKSDASWNTNLDVIFKQCLEIPLIPYYKGGIIV</sequence>
<dbReference type="GO" id="GO:0015979">
    <property type="term" value="P:photosynthesis"/>
    <property type="evidence" value="ECO:0007669"/>
    <property type="project" value="InterPro"/>
</dbReference>
<dbReference type="Proteomes" id="UP000008694">
    <property type="component" value="Unassembled WGS sequence"/>
</dbReference>
<dbReference type="InterPro" id="IPR036408">
    <property type="entry name" value="PSI_PsaA/B_sf"/>
</dbReference>
<dbReference type="AlphaFoldDB" id="D7KYM2"/>
<dbReference type="EMBL" id="GL348714">
    <property type="protein sequence ID" value="EFH64526.1"/>
    <property type="molecule type" value="Genomic_DNA"/>
</dbReference>
<evidence type="ECO:0000313" key="1">
    <source>
        <dbReference type="EMBL" id="EFH64526.1"/>
    </source>
</evidence>
<dbReference type="GO" id="GO:0009579">
    <property type="term" value="C:thylakoid"/>
    <property type="evidence" value="ECO:0007669"/>
    <property type="project" value="InterPro"/>
</dbReference>
<evidence type="ECO:0000313" key="2">
    <source>
        <dbReference type="Proteomes" id="UP000008694"/>
    </source>
</evidence>